<name>A0A4V2USX9_9BACI</name>
<dbReference type="GO" id="GO:0003987">
    <property type="term" value="F:acetate-CoA ligase activity"/>
    <property type="evidence" value="ECO:0007669"/>
    <property type="project" value="UniProtKB-EC"/>
</dbReference>
<evidence type="ECO:0000256" key="1">
    <source>
        <dbReference type="ARBA" id="ARBA00013275"/>
    </source>
</evidence>
<dbReference type="InterPro" id="IPR020845">
    <property type="entry name" value="AMP-binding_CS"/>
</dbReference>
<evidence type="ECO:0000256" key="3">
    <source>
        <dbReference type="ARBA" id="ARBA00022741"/>
    </source>
</evidence>
<dbReference type="PANTHER" id="PTHR24095:SF14">
    <property type="entry name" value="ACETYL-COENZYME A SYNTHETASE 1"/>
    <property type="match status" value="1"/>
</dbReference>
<gene>
    <name evidence="8" type="ORF">EDD72_106140</name>
</gene>
<dbReference type="Gene3D" id="3.30.300.30">
    <property type="match status" value="1"/>
</dbReference>
<evidence type="ECO:0000259" key="6">
    <source>
        <dbReference type="Pfam" id="PF00501"/>
    </source>
</evidence>
<keyword evidence="2" id="KW-0436">Ligase</keyword>
<dbReference type="OrthoDB" id="9765680at2"/>
<dbReference type="InterPro" id="IPR042099">
    <property type="entry name" value="ANL_N_sf"/>
</dbReference>
<dbReference type="GO" id="GO:0006085">
    <property type="term" value="P:acetyl-CoA biosynthetic process"/>
    <property type="evidence" value="ECO:0007669"/>
    <property type="project" value="TreeGrafter"/>
</dbReference>
<feature type="domain" description="AMP-dependent synthetase/ligase" evidence="6">
    <location>
        <begin position="48"/>
        <end position="403"/>
    </location>
</feature>
<dbReference type="EC" id="6.2.1.1" evidence="1"/>
<keyword evidence="9" id="KW-1185">Reference proteome</keyword>
<dbReference type="InterPro" id="IPR025110">
    <property type="entry name" value="AMP-bd_C"/>
</dbReference>
<protein>
    <recommendedName>
        <fullName evidence="1">acetate--CoA ligase</fullName>
        <ecNumber evidence="1">6.2.1.1</ecNumber>
    </recommendedName>
</protein>
<evidence type="ECO:0000256" key="2">
    <source>
        <dbReference type="ARBA" id="ARBA00022598"/>
    </source>
</evidence>
<organism evidence="8 9">
    <name type="scientific">Tepidibacillus fermentans</name>
    <dbReference type="NCBI Taxonomy" id="1281767"/>
    <lineage>
        <taxon>Bacteria</taxon>
        <taxon>Bacillati</taxon>
        <taxon>Bacillota</taxon>
        <taxon>Bacilli</taxon>
        <taxon>Bacillales</taxon>
        <taxon>Bacillaceae</taxon>
        <taxon>Tepidibacillus</taxon>
    </lineage>
</organism>
<evidence type="ECO:0000256" key="5">
    <source>
        <dbReference type="ARBA" id="ARBA00022990"/>
    </source>
</evidence>
<keyword evidence="5" id="KW-0007">Acetylation</keyword>
<dbReference type="Proteomes" id="UP000295788">
    <property type="component" value="Unassembled WGS sequence"/>
</dbReference>
<dbReference type="GO" id="GO:0005524">
    <property type="term" value="F:ATP binding"/>
    <property type="evidence" value="ECO:0007669"/>
    <property type="project" value="UniProtKB-KW"/>
</dbReference>
<evidence type="ECO:0000313" key="9">
    <source>
        <dbReference type="Proteomes" id="UP000295788"/>
    </source>
</evidence>
<dbReference type="PROSITE" id="PS00455">
    <property type="entry name" value="AMP_BINDING"/>
    <property type="match status" value="1"/>
</dbReference>
<dbReference type="Pfam" id="PF00501">
    <property type="entry name" value="AMP-binding"/>
    <property type="match status" value="1"/>
</dbReference>
<dbReference type="RefSeq" id="WP_132768217.1">
    <property type="nucleotide sequence ID" value="NZ_SMAB01000006.1"/>
</dbReference>
<proteinExistence type="predicted"/>
<evidence type="ECO:0000256" key="4">
    <source>
        <dbReference type="ARBA" id="ARBA00022840"/>
    </source>
</evidence>
<dbReference type="InterPro" id="IPR045851">
    <property type="entry name" value="AMP-bd_C_sf"/>
</dbReference>
<keyword evidence="4" id="KW-0067">ATP-binding</keyword>
<dbReference type="Gene3D" id="3.40.50.12780">
    <property type="entry name" value="N-terminal domain of ligase-like"/>
    <property type="match status" value="1"/>
</dbReference>
<dbReference type="PANTHER" id="PTHR24095">
    <property type="entry name" value="ACETYL-COENZYME A SYNTHETASE"/>
    <property type="match status" value="1"/>
</dbReference>
<evidence type="ECO:0000313" key="8">
    <source>
        <dbReference type="EMBL" id="TCS83211.1"/>
    </source>
</evidence>
<accession>A0A4V2USX9</accession>
<dbReference type="NCBIfam" id="NF003313">
    <property type="entry name" value="PRK04319.1"/>
    <property type="match status" value="1"/>
</dbReference>
<feature type="domain" description="AMP-binding enzyme C-terminal" evidence="7">
    <location>
        <begin position="461"/>
        <end position="539"/>
    </location>
</feature>
<dbReference type="AlphaFoldDB" id="A0A4V2USX9"/>
<dbReference type="EMBL" id="SMAB01000006">
    <property type="protein sequence ID" value="TCS83211.1"/>
    <property type="molecule type" value="Genomic_DNA"/>
</dbReference>
<dbReference type="Pfam" id="PF13193">
    <property type="entry name" value="AMP-binding_C"/>
    <property type="match status" value="1"/>
</dbReference>
<dbReference type="InterPro" id="IPR000873">
    <property type="entry name" value="AMP-dep_synth/lig_dom"/>
</dbReference>
<sequence length="562" mass="64086">MNKKQMNLTDYDEMYRNFSWEEVEQFFSWSKTGLVNIVYEAIDRHVDEGKGNKVALLYLDNDREESYTFAQLRELSSRFANGLRANGIQKGDRVFLFMPRGPELIVALLGTIRMGAIAGPLFEAFMGEAVKDRLIDSGSIAIVTTPLLADRIPFAELPDLKYIILVEAEKKESENQILYQELMNISNKYTIEWVDRETPMLIHYTSGSTGKPKGVLQVHDAMLHQYISGKYVYDLHDDDIYWNTADPGWVTGTSAGMFAPWLNGVTIVVRGGRFNVEQWYQTLERYRVSVWFSAPTAFRMLMREGNELPAKYDLSSLRHILSAGEPLNAEVIRWAEEVFQQPIYDNWWMTETGSTICANYKSVPIRPGSMGKPIPGIQVAILDDHGKELPPYELGNLAIKPPWPAMLRSIWNNTQKYQEYFVNGWFFSGDKAYQDEDGYIWFAGRNDDVINTAGKRVGPFEIESKLIEHWAVAEAGVIGVPDEVRGEVIKAYVTLKNGVQQSELLKEDIRLFVKQNLAAHTAPKFIEFRDSLPKTRSGKIMRRVLKAWELGLPTGDLSTIEM</sequence>
<dbReference type="SUPFAM" id="SSF56801">
    <property type="entry name" value="Acetyl-CoA synthetase-like"/>
    <property type="match status" value="1"/>
</dbReference>
<reference evidence="8 9" key="1">
    <citation type="submission" date="2019-03" db="EMBL/GenBank/DDBJ databases">
        <title>Genomic Encyclopedia of Type Strains, Phase IV (KMG-IV): sequencing the most valuable type-strain genomes for metagenomic binning, comparative biology and taxonomic classification.</title>
        <authorList>
            <person name="Goeker M."/>
        </authorList>
    </citation>
    <scope>NUCLEOTIDE SEQUENCE [LARGE SCALE GENOMIC DNA]</scope>
    <source>
        <strain evidence="8 9">DSM 23802</strain>
    </source>
</reference>
<dbReference type="GO" id="GO:0005829">
    <property type="term" value="C:cytosol"/>
    <property type="evidence" value="ECO:0007669"/>
    <property type="project" value="TreeGrafter"/>
</dbReference>
<evidence type="ECO:0000259" key="7">
    <source>
        <dbReference type="Pfam" id="PF13193"/>
    </source>
</evidence>
<keyword evidence="3" id="KW-0547">Nucleotide-binding</keyword>
<comment type="caution">
    <text evidence="8">The sequence shown here is derived from an EMBL/GenBank/DDBJ whole genome shotgun (WGS) entry which is preliminary data.</text>
</comment>